<keyword evidence="1" id="KW-0732">Signal</keyword>
<accession>A0A1V9XMD6</accession>
<dbReference type="Proteomes" id="UP000192247">
    <property type="component" value="Unassembled WGS sequence"/>
</dbReference>
<keyword evidence="3" id="KW-1185">Reference proteome</keyword>
<evidence type="ECO:0000313" key="2">
    <source>
        <dbReference type="EMBL" id="OQR74674.1"/>
    </source>
</evidence>
<feature type="signal peptide" evidence="1">
    <location>
        <begin position="1"/>
        <end position="19"/>
    </location>
</feature>
<evidence type="ECO:0000256" key="1">
    <source>
        <dbReference type="SAM" id="SignalP"/>
    </source>
</evidence>
<protein>
    <submittedName>
        <fullName evidence="2">Uncharacterized protein</fullName>
    </submittedName>
</protein>
<organism evidence="2 3">
    <name type="scientific">Tropilaelaps mercedesae</name>
    <dbReference type="NCBI Taxonomy" id="418985"/>
    <lineage>
        <taxon>Eukaryota</taxon>
        <taxon>Metazoa</taxon>
        <taxon>Ecdysozoa</taxon>
        <taxon>Arthropoda</taxon>
        <taxon>Chelicerata</taxon>
        <taxon>Arachnida</taxon>
        <taxon>Acari</taxon>
        <taxon>Parasitiformes</taxon>
        <taxon>Mesostigmata</taxon>
        <taxon>Gamasina</taxon>
        <taxon>Dermanyssoidea</taxon>
        <taxon>Laelapidae</taxon>
        <taxon>Tropilaelaps</taxon>
    </lineage>
</organism>
<dbReference type="InParanoid" id="A0A1V9XMD6"/>
<gene>
    <name evidence="2" type="ORF">BIW11_08907</name>
</gene>
<sequence>MSTLTVLLLTTLCVWMASASHESSTGRFAPCDDYMLTASKDSCEKCLRHRPNFREQLCHLTGDTWSLFCDFKKCHFDKCCDLGDTPEGPDGCPLCFATSML</sequence>
<reference evidence="2 3" key="1">
    <citation type="journal article" date="2017" name="Gigascience">
        <title>Draft genome of the honey bee ectoparasitic mite, Tropilaelaps mercedesae, is shaped by the parasitic life history.</title>
        <authorList>
            <person name="Dong X."/>
            <person name="Armstrong S.D."/>
            <person name="Xia D."/>
            <person name="Makepeace B.L."/>
            <person name="Darby A.C."/>
            <person name="Kadowaki T."/>
        </authorList>
    </citation>
    <scope>NUCLEOTIDE SEQUENCE [LARGE SCALE GENOMIC DNA]</scope>
    <source>
        <strain evidence="2">Wuxi-XJTLU</strain>
    </source>
</reference>
<dbReference type="AlphaFoldDB" id="A0A1V9XMD6"/>
<evidence type="ECO:0000313" key="3">
    <source>
        <dbReference type="Proteomes" id="UP000192247"/>
    </source>
</evidence>
<dbReference type="EMBL" id="MNPL01007581">
    <property type="protein sequence ID" value="OQR74674.1"/>
    <property type="molecule type" value="Genomic_DNA"/>
</dbReference>
<comment type="caution">
    <text evidence="2">The sequence shown here is derived from an EMBL/GenBank/DDBJ whole genome shotgun (WGS) entry which is preliminary data.</text>
</comment>
<name>A0A1V9XMD6_9ACAR</name>
<feature type="chain" id="PRO_5012303168" evidence="1">
    <location>
        <begin position="20"/>
        <end position="101"/>
    </location>
</feature>
<proteinExistence type="predicted"/>